<feature type="compositionally biased region" description="Polar residues" evidence="1">
    <location>
        <begin position="21"/>
        <end position="35"/>
    </location>
</feature>
<feature type="compositionally biased region" description="Polar residues" evidence="1">
    <location>
        <begin position="47"/>
        <end position="71"/>
    </location>
</feature>
<keyword evidence="3" id="KW-1185">Reference proteome</keyword>
<dbReference type="GeneID" id="28760768"/>
<organism evidence="2 3">
    <name type="scientific">Paraphaeosphaeria sporulosa</name>
    <dbReference type="NCBI Taxonomy" id="1460663"/>
    <lineage>
        <taxon>Eukaryota</taxon>
        <taxon>Fungi</taxon>
        <taxon>Dikarya</taxon>
        <taxon>Ascomycota</taxon>
        <taxon>Pezizomycotina</taxon>
        <taxon>Dothideomycetes</taxon>
        <taxon>Pleosporomycetidae</taxon>
        <taxon>Pleosporales</taxon>
        <taxon>Massarineae</taxon>
        <taxon>Didymosphaeriaceae</taxon>
        <taxon>Paraphaeosphaeria</taxon>
    </lineage>
</organism>
<proteinExistence type="predicted"/>
<evidence type="ECO:0000313" key="3">
    <source>
        <dbReference type="Proteomes" id="UP000077069"/>
    </source>
</evidence>
<gene>
    <name evidence="2" type="ORF">CC84DRAFT_1159611</name>
</gene>
<dbReference type="OrthoDB" id="4778343at2759"/>
<evidence type="ECO:0000313" key="2">
    <source>
        <dbReference type="EMBL" id="OAG12270.1"/>
    </source>
</evidence>
<reference evidence="2 3" key="1">
    <citation type="submission" date="2016-05" db="EMBL/GenBank/DDBJ databases">
        <title>Comparative analysis of secretome profiles of manganese(II)-oxidizing ascomycete fungi.</title>
        <authorList>
            <consortium name="DOE Joint Genome Institute"/>
            <person name="Zeiner C.A."/>
            <person name="Purvine S.O."/>
            <person name="Zink E.M."/>
            <person name="Wu S."/>
            <person name="Pasa-Tolic L."/>
            <person name="Chaput D.L."/>
            <person name="Haridas S."/>
            <person name="Grigoriev I.V."/>
            <person name="Santelli C.M."/>
            <person name="Hansel C.M."/>
        </authorList>
    </citation>
    <scope>NUCLEOTIDE SEQUENCE [LARGE SCALE GENOMIC DNA]</scope>
    <source>
        <strain evidence="2 3">AP3s5-JAC2a</strain>
    </source>
</reference>
<dbReference type="AlphaFoldDB" id="A0A177CZJ4"/>
<dbReference type="InParanoid" id="A0A177CZJ4"/>
<accession>A0A177CZJ4</accession>
<evidence type="ECO:0000256" key="1">
    <source>
        <dbReference type="SAM" id="MobiDB-lite"/>
    </source>
</evidence>
<name>A0A177CZJ4_9PLEO</name>
<feature type="region of interest" description="Disordered" evidence="1">
    <location>
        <begin position="1"/>
        <end position="82"/>
    </location>
</feature>
<sequence length="137" mass="15315">MAQQGGTYRISTGNDAHKSTRSSLRASIYENNNFGDGQDSVAEGKAESQSSNGSPQSIDVARQSNISVSPHDNNRDSRQWEVLPHPQAEEYTEEPLGMAGGISSQFDFQFGWGSWKFSLFNWDLNVNRAKDRKDRKD</sequence>
<feature type="compositionally biased region" description="Polar residues" evidence="1">
    <location>
        <begin position="1"/>
        <end position="14"/>
    </location>
</feature>
<dbReference type="EMBL" id="KV441548">
    <property type="protein sequence ID" value="OAG12270.1"/>
    <property type="molecule type" value="Genomic_DNA"/>
</dbReference>
<protein>
    <submittedName>
        <fullName evidence="2">Uncharacterized protein</fullName>
    </submittedName>
</protein>
<dbReference type="RefSeq" id="XP_018042635.1">
    <property type="nucleotide sequence ID" value="XM_018177282.1"/>
</dbReference>
<dbReference type="Proteomes" id="UP000077069">
    <property type="component" value="Unassembled WGS sequence"/>
</dbReference>